<accession>A0A9D0Z0U9</accession>
<evidence type="ECO:0000256" key="15">
    <source>
        <dbReference type="ARBA" id="ARBA00048586"/>
    </source>
</evidence>
<comment type="similarity">
    <text evidence="4 17">Belongs to the CDP-alcohol phosphatidyltransferase class-I family.</text>
</comment>
<dbReference type="InterPro" id="IPR043130">
    <property type="entry name" value="CDP-OH_PTrfase_TM_dom"/>
</dbReference>
<evidence type="ECO:0000256" key="1">
    <source>
        <dbReference type="ARBA" id="ARBA00003973"/>
    </source>
</evidence>
<evidence type="ECO:0000256" key="8">
    <source>
        <dbReference type="ARBA" id="ARBA00022679"/>
    </source>
</evidence>
<comment type="pathway">
    <text evidence="3">Phospholipid metabolism; phosphatidylglycerol biosynthesis; phosphatidylglycerol from CDP-diacylglycerol: step 1/2.</text>
</comment>
<reference evidence="19" key="2">
    <citation type="journal article" date="2021" name="PeerJ">
        <title>Extensive microbial diversity within the chicken gut microbiome revealed by metagenomics and culture.</title>
        <authorList>
            <person name="Gilroy R."/>
            <person name="Ravi A."/>
            <person name="Getino M."/>
            <person name="Pursley I."/>
            <person name="Horton D.L."/>
            <person name="Alikhan N.F."/>
            <person name="Baker D."/>
            <person name="Gharbi K."/>
            <person name="Hall N."/>
            <person name="Watson M."/>
            <person name="Adriaenssens E.M."/>
            <person name="Foster-Nyarko E."/>
            <person name="Jarju S."/>
            <person name="Secka A."/>
            <person name="Antonio M."/>
            <person name="Oren A."/>
            <person name="Chaudhuri R.R."/>
            <person name="La Ragione R."/>
            <person name="Hildebrand F."/>
            <person name="Pallen M.J."/>
        </authorList>
    </citation>
    <scope>NUCLEOTIDE SEQUENCE</scope>
    <source>
        <strain evidence="19">13361</strain>
    </source>
</reference>
<evidence type="ECO:0000256" key="11">
    <source>
        <dbReference type="ARBA" id="ARBA00023098"/>
    </source>
</evidence>
<dbReference type="Pfam" id="PF01066">
    <property type="entry name" value="CDP-OH_P_transf"/>
    <property type="match status" value="1"/>
</dbReference>
<comment type="catalytic activity">
    <reaction evidence="15">
        <text>a CDP-1,2-diacyl-sn-glycerol + sn-glycerol 3-phosphate = a 1,2-diacyl-sn-glycero-3-phospho-(1'-sn-glycero-3'-phosphate) + CMP + H(+)</text>
        <dbReference type="Rhea" id="RHEA:12593"/>
        <dbReference type="ChEBI" id="CHEBI:15378"/>
        <dbReference type="ChEBI" id="CHEBI:57597"/>
        <dbReference type="ChEBI" id="CHEBI:58332"/>
        <dbReference type="ChEBI" id="CHEBI:60110"/>
        <dbReference type="ChEBI" id="CHEBI:60377"/>
        <dbReference type="EC" id="2.7.8.5"/>
    </reaction>
</comment>
<dbReference type="NCBIfam" id="TIGR00560">
    <property type="entry name" value="pgsA"/>
    <property type="match status" value="1"/>
</dbReference>
<dbReference type="AlphaFoldDB" id="A0A9D0Z0U9"/>
<dbReference type="PROSITE" id="PS00379">
    <property type="entry name" value="CDP_ALCOHOL_P_TRANSF"/>
    <property type="match status" value="1"/>
</dbReference>
<evidence type="ECO:0000256" key="10">
    <source>
        <dbReference type="ARBA" id="ARBA00022989"/>
    </source>
</evidence>
<dbReference type="GO" id="GO:0016020">
    <property type="term" value="C:membrane"/>
    <property type="evidence" value="ECO:0007669"/>
    <property type="project" value="UniProtKB-SubCell"/>
</dbReference>
<evidence type="ECO:0000256" key="16">
    <source>
        <dbReference type="NCBIfam" id="TIGR00560"/>
    </source>
</evidence>
<dbReference type="GO" id="GO:0008444">
    <property type="term" value="F:CDP-diacylglycerol-glycerol-3-phosphate 3-phosphatidyltransferase activity"/>
    <property type="evidence" value="ECO:0007669"/>
    <property type="project" value="UniProtKB-UniRule"/>
</dbReference>
<dbReference type="InterPro" id="IPR004570">
    <property type="entry name" value="Phosphatidylglycerol_P_synth"/>
</dbReference>
<dbReference type="InterPro" id="IPR048254">
    <property type="entry name" value="CDP_ALCOHOL_P_TRANSF_CS"/>
</dbReference>
<feature type="transmembrane region" description="Helical" evidence="18">
    <location>
        <begin position="74"/>
        <end position="99"/>
    </location>
</feature>
<evidence type="ECO:0000256" key="7">
    <source>
        <dbReference type="ARBA" id="ARBA00022516"/>
    </source>
</evidence>
<evidence type="ECO:0000313" key="20">
    <source>
        <dbReference type="Proteomes" id="UP000886796"/>
    </source>
</evidence>
<protein>
    <recommendedName>
        <fullName evidence="6 16">CDP-diacylglycerol--glycerol-3-phosphate 3-phosphatidyltransferase</fullName>
        <ecNumber evidence="5 16">2.7.8.5</ecNumber>
    </recommendedName>
</protein>
<keyword evidence="14" id="KW-1208">Phospholipid metabolism</keyword>
<comment type="function">
    <text evidence="1">This protein catalyzes the committed step to the synthesis of the acidic phospholipids.</text>
</comment>
<evidence type="ECO:0000256" key="14">
    <source>
        <dbReference type="ARBA" id="ARBA00023264"/>
    </source>
</evidence>
<evidence type="ECO:0000256" key="4">
    <source>
        <dbReference type="ARBA" id="ARBA00010441"/>
    </source>
</evidence>
<dbReference type="PANTHER" id="PTHR14269:SF62">
    <property type="entry name" value="CDP-DIACYLGLYCEROL--GLYCEROL-3-PHOSPHATE 3-PHOSPHATIDYLTRANSFERASE 1, CHLOROPLASTIC"/>
    <property type="match status" value="1"/>
</dbReference>
<evidence type="ECO:0000256" key="2">
    <source>
        <dbReference type="ARBA" id="ARBA00004141"/>
    </source>
</evidence>
<reference evidence="19" key="1">
    <citation type="submission" date="2020-10" db="EMBL/GenBank/DDBJ databases">
        <authorList>
            <person name="Gilroy R."/>
        </authorList>
    </citation>
    <scope>NUCLEOTIDE SEQUENCE</scope>
    <source>
        <strain evidence="19">13361</strain>
    </source>
</reference>
<evidence type="ECO:0000256" key="13">
    <source>
        <dbReference type="ARBA" id="ARBA00023209"/>
    </source>
</evidence>
<evidence type="ECO:0000256" key="12">
    <source>
        <dbReference type="ARBA" id="ARBA00023136"/>
    </source>
</evidence>
<sequence>MTLASKITLVRVAFIPAIMACMYASAGASGVWMWASLAIFIIASITDFVDGYIARKYHQVSDFGKFLDPLADKLLVIAVMVMFCQWDVFPAWALMIVLAREFAVTGLRLIAVGKGVVIAAGWSGKVKTASTMVGLCVLMAFPAEPIVAWIVVAVVVITTVYSGIEYFIQNWKCLWQ</sequence>
<proteinExistence type="inferred from homology"/>
<comment type="subcellular location">
    <subcellularLocation>
        <location evidence="2">Membrane</location>
        <topology evidence="2">Multi-pass membrane protein</topology>
    </subcellularLocation>
</comment>
<keyword evidence="8 17" id="KW-0808">Transferase</keyword>
<comment type="caution">
    <text evidence="19">The sequence shown here is derived from an EMBL/GenBank/DDBJ whole genome shotgun (WGS) entry which is preliminary data.</text>
</comment>
<dbReference type="GO" id="GO:0046474">
    <property type="term" value="P:glycerophospholipid biosynthetic process"/>
    <property type="evidence" value="ECO:0007669"/>
    <property type="project" value="TreeGrafter"/>
</dbReference>
<feature type="transmembrane region" description="Helical" evidence="18">
    <location>
        <begin position="32"/>
        <end position="53"/>
    </location>
</feature>
<evidence type="ECO:0000256" key="17">
    <source>
        <dbReference type="RuleBase" id="RU003750"/>
    </source>
</evidence>
<name>A0A9D0Z0U9_9FIRM</name>
<dbReference type="EC" id="2.7.8.5" evidence="5 16"/>
<evidence type="ECO:0000313" key="19">
    <source>
        <dbReference type="EMBL" id="HIQ67157.1"/>
    </source>
</evidence>
<keyword evidence="7" id="KW-0444">Lipid biosynthesis</keyword>
<evidence type="ECO:0000256" key="6">
    <source>
        <dbReference type="ARBA" id="ARBA00014944"/>
    </source>
</evidence>
<evidence type="ECO:0000256" key="3">
    <source>
        <dbReference type="ARBA" id="ARBA00005042"/>
    </source>
</evidence>
<keyword evidence="10 18" id="KW-1133">Transmembrane helix</keyword>
<dbReference type="PANTHER" id="PTHR14269">
    <property type="entry name" value="CDP-DIACYLGLYCEROL--GLYCEROL-3-PHOSPHATE 3-PHOSPHATIDYLTRANSFERASE-RELATED"/>
    <property type="match status" value="1"/>
</dbReference>
<dbReference type="Proteomes" id="UP000886796">
    <property type="component" value="Unassembled WGS sequence"/>
</dbReference>
<dbReference type="EMBL" id="DVFK01000020">
    <property type="protein sequence ID" value="HIQ67157.1"/>
    <property type="molecule type" value="Genomic_DNA"/>
</dbReference>
<dbReference type="InterPro" id="IPR050324">
    <property type="entry name" value="CDP-alcohol_PTase-I"/>
</dbReference>
<keyword evidence="11" id="KW-0443">Lipid metabolism</keyword>
<gene>
    <name evidence="19" type="primary">pgsA</name>
    <name evidence="19" type="ORF">IAB74_01435</name>
</gene>
<evidence type="ECO:0000256" key="18">
    <source>
        <dbReference type="SAM" id="Phobius"/>
    </source>
</evidence>
<feature type="transmembrane region" description="Helical" evidence="18">
    <location>
        <begin position="146"/>
        <end position="168"/>
    </location>
</feature>
<dbReference type="Gene3D" id="1.20.120.1760">
    <property type="match status" value="1"/>
</dbReference>
<dbReference type="InterPro" id="IPR000462">
    <property type="entry name" value="CDP-OH_P_trans"/>
</dbReference>
<organism evidence="19 20">
    <name type="scientific">Candidatus Faecousia excrementigallinarum</name>
    <dbReference type="NCBI Taxonomy" id="2840806"/>
    <lineage>
        <taxon>Bacteria</taxon>
        <taxon>Bacillati</taxon>
        <taxon>Bacillota</taxon>
        <taxon>Clostridia</taxon>
        <taxon>Eubacteriales</taxon>
        <taxon>Oscillospiraceae</taxon>
        <taxon>Faecousia</taxon>
    </lineage>
</organism>
<dbReference type="PIRSF" id="PIRSF000847">
    <property type="entry name" value="Phos_ph_gly_syn"/>
    <property type="match status" value="1"/>
</dbReference>
<evidence type="ECO:0000256" key="5">
    <source>
        <dbReference type="ARBA" id="ARBA00013170"/>
    </source>
</evidence>
<keyword evidence="9 18" id="KW-0812">Transmembrane</keyword>
<evidence type="ECO:0000256" key="9">
    <source>
        <dbReference type="ARBA" id="ARBA00022692"/>
    </source>
</evidence>
<feature type="transmembrane region" description="Helical" evidence="18">
    <location>
        <begin position="7"/>
        <end position="26"/>
    </location>
</feature>
<keyword evidence="12 18" id="KW-0472">Membrane</keyword>
<keyword evidence="13" id="KW-0594">Phospholipid biosynthesis</keyword>